<dbReference type="AlphaFoldDB" id="A0A212TZL4"/>
<name>A0A212TZL4_9MICO</name>
<dbReference type="Proteomes" id="UP000198122">
    <property type="component" value="Unassembled WGS sequence"/>
</dbReference>
<dbReference type="RefSeq" id="WP_143469552.1">
    <property type="nucleotide sequence ID" value="NZ_FYEZ01000002.1"/>
</dbReference>
<sequence length="412" mass="41976">MSVTDPDRCSRRLPAQLGHVVLTGGLWGALISLLAHGTAVATAFLAWVSDPAGGHEATDSLSIGARVAALAAGGTIPFGAPLEAEGEILRWTLTGGPLLLTLLSAVMLARIVRRVVRRAGLASREACGVAAGAALAHWVTGALLLVGLAGQEALSGRWVALSLLASVLPAAWGLLRGVPPQLVDVWFGSWPGDLGEVLQDAARPARAAARRLLLAGALVPALLLVTRFPEVQRAHDALGLDVSGGVLLTLAQLGWAPNAATWGLAWLSGPGVELGGATFTPGGAGAGSLPAIPALAALPVAGGLHPLWWSVTLVPVAVGWMVPPQVRRELAEFVEEGGLVDIALRCVAVCLLLGLGAALLGVWAGVAMTPGEWAGSGVRDGWWAALAGWVGLGALVRLGADLARERLLSDPA</sequence>
<keyword evidence="3" id="KW-1185">Reference proteome</keyword>
<keyword evidence="1" id="KW-0472">Membrane</keyword>
<dbReference type="Pfam" id="PF19877">
    <property type="entry name" value="DUF6350"/>
    <property type="match status" value="1"/>
</dbReference>
<proteinExistence type="predicted"/>
<accession>A0A212TZL4</accession>
<evidence type="ECO:0000313" key="2">
    <source>
        <dbReference type="EMBL" id="SNC71331.1"/>
    </source>
</evidence>
<feature type="transmembrane region" description="Helical" evidence="1">
    <location>
        <begin position="26"/>
        <end position="48"/>
    </location>
</feature>
<dbReference type="OrthoDB" id="3742900at2"/>
<feature type="transmembrane region" description="Helical" evidence="1">
    <location>
        <begin position="381"/>
        <end position="400"/>
    </location>
</feature>
<gene>
    <name evidence="2" type="ORF">SAMN05445756_1433</name>
</gene>
<keyword evidence="1" id="KW-1133">Transmembrane helix</keyword>
<feature type="transmembrane region" description="Helical" evidence="1">
    <location>
        <begin position="156"/>
        <end position="175"/>
    </location>
</feature>
<protein>
    <submittedName>
        <fullName evidence="2">Uncharacterized protein</fullName>
    </submittedName>
</protein>
<evidence type="ECO:0000256" key="1">
    <source>
        <dbReference type="SAM" id="Phobius"/>
    </source>
</evidence>
<evidence type="ECO:0000313" key="3">
    <source>
        <dbReference type="Proteomes" id="UP000198122"/>
    </source>
</evidence>
<dbReference type="EMBL" id="FYEZ01000002">
    <property type="protein sequence ID" value="SNC71331.1"/>
    <property type="molecule type" value="Genomic_DNA"/>
</dbReference>
<feature type="transmembrane region" description="Helical" evidence="1">
    <location>
        <begin position="342"/>
        <end position="366"/>
    </location>
</feature>
<dbReference type="InterPro" id="IPR045931">
    <property type="entry name" value="DUF6350"/>
</dbReference>
<feature type="transmembrane region" description="Helical" evidence="1">
    <location>
        <begin position="88"/>
        <end position="109"/>
    </location>
</feature>
<reference evidence="2 3" key="1">
    <citation type="submission" date="2017-06" db="EMBL/GenBank/DDBJ databases">
        <authorList>
            <person name="Kim H.J."/>
            <person name="Triplett B.A."/>
        </authorList>
    </citation>
    <scope>NUCLEOTIDE SEQUENCE [LARGE SCALE GENOMIC DNA]</scope>
    <source>
        <strain evidence="2 3">DSM 22179</strain>
    </source>
</reference>
<feature type="transmembrane region" description="Helical" evidence="1">
    <location>
        <begin position="129"/>
        <end position="150"/>
    </location>
</feature>
<feature type="transmembrane region" description="Helical" evidence="1">
    <location>
        <begin position="306"/>
        <end position="322"/>
    </location>
</feature>
<keyword evidence="1" id="KW-0812">Transmembrane</keyword>
<organism evidence="2 3">
    <name type="scientific">Kytococcus aerolatus</name>
    <dbReference type="NCBI Taxonomy" id="592308"/>
    <lineage>
        <taxon>Bacteria</taxon>
        <taxon>Bacillati</taxon>
        <taxon>Actinomycetota</taxon>
        <taxon>Actinomycetes</taxon>
        <taxon>Micrococcales</taxon>
        <taxon>Kytococcaceae</taxon>
        <taxon>Kytococcus</taxon>
    </lineage>
</organism>
<feature type="transmembrane region" description="Helical" evidence="1">
    <location>
        <begin position="212"/>
        <end position="229"/>
    </location>
</feature>